<dbReference type="PROSITE" id="PS00518">
    <property type="entry name" value="ZF_RING_1"/>
    <property type="match status" value="1"/>
</dbReference>
<evidence type="ECO:0000313" key="16">
    <source>
        <dbReference type="Proteomes" id="UP000054495"/>
    </source>
</evidence>
<evidence type="ECO:0000256" key="6">
    <source>
        <dbReference type="ARBA" id="ARBA00022737"/>
    </source>
</evidence>
<protein>
    <recommendedName>
        <fullName evidence="3">RBR-type E3 ubiquitin transferase</fullName>
        <ecNumber evidence="3">2.3.2.31</ecNumber>
    </recommendedName>
</protein>
<comment type="catalytic activity">
    <reaction evidence="1">
        <text>[E2 ubiquitin-conjugating enzyme]-S-ubiquitinyl-L-cysteine + [acceptor protein]-L-lysine = [E2 ubiquitin-conjugating enzyme]-L-cysteine + [acceptor protein]-N(6)-ubiquitinyl-L-lysine.</text>
        <dbReference type="EC" id="2.3.2.31"/>
    </reaction>
</comment>
<dbReference type="Gene3D" id="3.30.40.10">
    <property type="entry name" value="Zinc/RING finger domain, C3HC4 (zinc finger)"/>
    <property type="match status" value="1"/>
</dbReference>
<evidence type="ECO:0000256" key="10">
    <source>
        <dbReference type="ARBA" id="ARBA00044508"/>
    </source>
</evidence>
<comment type="pathway">
    <text evidence="2">Protein modification; protein ubiquitination.</text>
</comment>
<evidence type="ECO:0000256" key="2">
    <source>
        <dbReference type="ARBA" id="ARBA00004906"/>
    </source>
</evidence>
<name>A0A0D6LIE8_9BILA</name>
<dbReference type="Proteomes" id="UP000054495">
    <property type="component" value="Unassembled WGS sequence"/>
</dbReference>
<evidence type="ECO:0000256" key="3">
    <source>
        <dbReference type="ARBA" id="ARBA00012251"/>
    </source>
</evidence>
<evidence type="ECO:0000256" key="8">
    <source>
        <dbReference type="ARBA" id="ARBA00022786"/>
    </source>
</evidence>
<dbReference type="Gene3D" id="3.10.110.10">
    <property type="entry name" value="Ubiquitin Conjugating Enzyme"/>
    <property type="match status" value="1"/>
</dbReference>
<dbReference type="InterPro" id="IPR031127">
    <property type="entry name" value="E3_UB_ligase_RBR"/>
</dbReference>
<dbReference type="InterPro" id="IPR013083">
    <property type="entry name" value="Znf_RING/FYVE/PHD"/>
</dbReference>
<dbReference type="PANTHER" id="PTHR11685">
    <property type="entry name" value="RBR FAMILY RING FINGER AND IBR DOMAIN-CONTAINING"/>
    <property type="match status" value="1"/>
</dbReference>
<dbReference type="FunFam" id="3.30.40.10:FF:000137">
    <property type="entry name" value="RanBP-type and C3HC4-type zinc finger-containing protein 1"/>
    <property type="match status" value="1"/>
</dbReference>
<keyword evidence="9" id="KW-0862">Zinc</keyword>
<keyword evidence="4" id="KW-0808">Transferase</keyword>
<evidence type="ECO:0000313" key="15">
    <source>
        <dbReference type="EMBL" id="EPB71764.1"/>
    </source>
</evidence>
<evidence type="ECO:0000256" key="1">
    <source>
        <dbReference type="ARBA" id="ARBA00001798"/>
    </source>
</evidence>
<keyword evidence="5" id="KW-0479">Metal-binding</keyword>
<dbReference type="EMBL" id="KE125089">
    <property type="protein sequence ID" value="EPB71764.1"/>
    <property type="molecule type" value="Genomic_DNA"/>
</dbReference>
<keyword evidence="7 11" id="KW-0863">Zinc-finger</keyword>
<feature type="domain" description="RWD" evidence="13">
    <location>
        <begin position="11"/>
        <end position="133"/>
    </location>
</feature>
<dbReference type="InterPro" id="IPR002867">
    <property type="entry name" value="IBR_dom"/>
</dbReference>
<dbReference type="GO" id="GO:0061630">
    <property type="term" value="F:ubiquitin protein ligase activity"/>
    <property type="evidence" value="ECO:0007669"/>
    <property type="project" value="UniProtKB-EC"/>
</dbReference>
<dbReference type="Pfam" id="PF05773">
    <property type="entry name" value="RWD"/>
    <property type="match status" value="1"/>
</dbReference>
<dbReference type="GO" id="GO:0016567">
    <property type="term" value="P:protein ubiquitination"/>
    <property type="evidence" value="ECO:0007669"/>
    <property type="project" value="InterPro"/>
</dbReference>
<accession>A0A0D6LIE8</accession>
<evidence type="ECO:0000256" key="4">
    <source>
        <dbReference type="ARBA" id="ARBA00022679"/>
    </source>
</evidence>
<gene>
    <name evidence="15" type="ORF">ANCCEY_09128</name>
</gene>
<dbReference type="CDD" id="cd20354">
    <property type="entry name" value="Rcat_RBR_RNF14"/>
    <property type="match status" value="1"/>
</dbReference>
<dbReference type="EC" id="2.3.2.31" evidence="3"/>
<proteinExistence type="inferred from homology"/>
<evidence type="ECO:0000259" key="14">
    <source>
        <dbReference type="PROSITE" id="PS51873"/>
    </source>
</evidence>
<evidence type="ECO:0000256" key="5">
    <source>
        <dbReference type="ARBA" id="ARBA00022723"/>
    </source>
</evidence>
<keyword evidence="6" id="KW-0677">Repeat</keyword>
<dbReference type="InterPro" id="IPR047548">
    <property type="entry name" value="Rcat_RBR_RNF14"/>
</dbReference>
<evidence type="ECO:0000256" key="11">
    <source>
        <dbReference type="PROSITE-ProRule" id="PRU00175"/>
    </source>
</evidence>
<dbReference type="PROSITE" id="PS50089">
    <property type="entry name" value="ZF_RING_2"/>
    <property type="match status" value="1"/>
</dbReference>
<feature type="domain" description="RING-type" evidence="14">
    <location>
        <begin position="175"/>
        <end position="435"/>
    </location>
</feature>
<dbReference type="InterPro" id="IPR017907">
    <property type="entry name" value="Znf_RING_CS"/>
</dbReference>
<dbReference type="InterPro" id="IPR001841">
    <property type="entry name" value="Znf_RING"/>
</dbReference>
<dbReference type="CDD" id="cd23820">
    <property type="entry name" value="RWD_RNF14"/>
    <property type="match status" value="1"/>
</dbReference>
<evidence type="ECO:0000259" key="13">
    <source>
        <dbReference type="PROSITE" id="PS50908"/>
    </source>
</evidence>
<dbReference type="CDD" id="cd20341">
    <property type="entry name" value="BRcat_RBR_RNF14"/>
    <property type="match status" value="1"/>
</dbReference>
<dbReference type="AlphaFoldDB" id="A0A0D6LIE8"/>
<dbReference type="InterPro" id="IPR016135">
    <property type="entry name" value="UBQ-conjugating_enzyme/RWD"/>
</dbReference>
<dbReference type="SMART" id="SM00647">
    <property type="entry name" value="IBR"/>
    <property type="match status" value="2"/>
</dbReference>
<dbReference type="SMART" id="SM00184">
    <property type="entry name" value="RING"/>
    <property type="match status" value="1"/>
</dbReference>
<dbReference type="PROSITE" id="PS50908">
    <property type="entry name" value="RWD"/>
    <property type="match status" value="1"/>
</dbReference>
<evidence type="ECO:0000256" key="9">
    <source>
        <dbReference type="ARBA" id="ARBA00022833"/>
    </source>
</evidence>
<organism evidence="15 16">
    <name type="scientific">Ancylostoma ceylanicum</name>
    <dbReference type="NCBI Taxonomy" id="53326"/>
    <lineage>
        <taxon>Eukaryota</taxon>
        <taxon>Metazoa</taxon>
        <taxon>Ecdysozoa</taxon>
        <taxon>Nematoda</taxon>
        <taxon>Chromadorea</taxon>
        <taxon>Rhabditida</taxon>
        <taxon>Rhabditina</taxon>
        <taxon>Rhabditomorpha</taxon>
        <taxon>Strongyloidea</taxon>
        <taxon>Ancylostomatidae</taxon>
        <taxon>Ancylostomatinae</taxon>
        <taxon>Ancylostoma</taxon>
    </lineage>
</organism>
<dbReference type="SUPFAM" id="SSF54495">
    <property type="entry name" value="UBC-like"/>
    <property type="match status" value="1"/>
</dbReference>
<sequence>MKKQFPLEQTEELDAVVSCFGEEFVSVDWSGDELKGVISVVLEPRLQPVVISATDGKDYRQFETKQLSPVDLHFRLPVVYPAEQAMIDVDCMWMPTSMRNTMVKRLGDVVHENVGSAVLFLCCEDVKKFVDGTEITELRLEGNHFARKNKMRPMEVLDVVRRECEKAELLEFEGHCHDCDVCFENKLGRECVRFSPCGHTFCRECVTAYFNERLTAQEISPLTCLSDGCESSVPQKLIIELLGQEEFDRYERILLSRVLDTMDDLAVCPRITCQKPAARSQATENLGTCLICGYSFCTKCRRTFHGVQQCRNKFDISVSALVENEDGTWGLREVTLQEYLRATPEERIEMGWWYGGIENLEAEMEEAMIKADAHSHIWLQENSKKCPKCSIPIQKTEGCNKMTCVMCKTFLCWKCEEVMNQKDPYSHFQSGTCRDQLFDVPEELDNDEDF</sequence>
<reference evidence="15 16" key="1">
    <citation type="submission" date="2013-05" db="EMBL/GenBank/DDBJ databases">
        <title>Draft genome of the parasitic nematode Anyclostoma ceylanicum.</title>
        <authorList>
            <person name="Mitreva M."/>
        </authorList>
    </citation>
    <scope>NUCLEOTIDE SEQUENCE [LARGE SCALE GENOMIC DNA]</scope>
</reference>
<comment type="similarity">
    <text evidence="10">Belongs to the RBR family. RNF14 subfamily.</text>
</comment>
<dbReference type="InterPro" id="IPR006575">
    <property type="entry name" value="RWD_dom"/>
</dbReference>
<dbReference type="Gene3D" id="2.20.25.20">
    <property type="match status" value="1"/>
</dbReference>
<dbReference type="GO" id="GO:0008270">
    <property type="term" value="F:zinc ion binding"/>
    <property type="evidence" value="ECO:0007669"/>
    <property type="project" value="UniProtKB-KW"/>
</dbReference>
<feature type="domain" description="RING-type" evidence="12">
    <location>
        <begin position="179"/>
        <end position="224"/>
    </location>
</feature>
<keyword evidence="16" id="KW-1185">Reference proteome</keyword>
<dbReference type="Gene3D" id="1.20.120.1750">
    <property type="match status" value="1"/>
</dbReference>
<dbReference type="PROSITE" id="PS51873">
    <property type="entry name" value="TRIAD"/>
    <property type="match status" value="1"/>
</dbReference>
<keyword evidence="8" id="KW-0833">Ubl conjugation pathway</keyword>
<dbReference type="Pfam" id="PF22191">
    <property type="entry name" value="IBR_1"/>
    <property type="match status" value="1"/>
</dbReference>
<dbReference type="Pfam" id="PF01485">
    <property type="entry name" value="IBR"/>
    <property type="match status" value="1"/>
</dbReference>
<dbReference type="SUPFAM" id="SSF57850">
    <property type="entry name" value="RING/U-box"/>
    <property type="match status" value="3"/>
</dbReference>
<dbReference type="InterPro" id="IPR044066">
    <property type="entry name" value="TRIAD_supradom"/>
</dbReference>
<evidence type="ECO:0000259" key="12">
    <source>
        <dbReference type="PROSITE" id="PS50089"/>
    </source>
</evidence>
<evidence type="ECO:0000256" key="7">
    <source>
        <dbReference type="ARBA" id="ARBA00022771"/>
    </source>
</evidence>